<dbReference type="AlphaFoldDB" id="A0A8S4SCM9"/>
<dbReference type="OrthoDB" id="7464470at2759"/>
<feature type="region of interest" description="Disordered" evidence="1">
    <location>
        <begin position="142"/>
        <end position="169"/>
    </location>
</feature>
<feature type="compositionally biased region" description="Basic residues" evidence="1">
    <location>
        <begin position="158"/>
        <end position="169"/>
    </location>
</feature>
<name>A0A8S4SCM9_9NEOP</name>
<evidence type="ECO:0000313" key="2">
    <source>
        <dbReference type="EMBL" id="CAH2255583.1"/>
    </source>
</evidence>
<dbReference type="EMBL" id="CAKXAJ010026092">
    <property type="protein sequence ID" value="CAH2255583.1"/>
    <property type="molecule type" value="Genomic_DNA"/>
</dbReference>
<reference evidence="2" key="1">
    <citation type="submission" date="2022-03" db="EMBL/GenBank/DDBJ databases">
        <authorList>
            <person name="Lindestad O."/>
        </authorList>
    </citation>
    <scope>NUCLEOTIDE SEQUENCE</scope>
</reference>
<dbReference type="Proteomes" id="UP000838756">
    <property type="component" value="Unassembled WGS sequence"/>
</dbReference>
<proteinExistence type="predicted"/>
<evidence type="ECO:0000256" key="1">
    <source>
        <dbReference type="SAM" id="MobiDB-lite"/>
    </source>
</evidence>
<gene>
    <name evidence="2" type="primary">jg19320</name>
    <name evidence="2" type="ORF">PAEG_LOCUS22820</name>
</gene>
<protein>
    <submittedName>
        <fullName evidence="2">Jg19320 protein</fullName>
    </submittedName>
</protein>
<comment type="caution">
    <text evidence="2">The sequence shown here is derived from an EMBL/GenBank/DDBJ whole genome shotgun (WGS) entry which is preliminary data.</text>
</comment>
<sequence>MNLQCNILGYIKFIIRLKEIAYNSTINYPLTSWRCLKKFKVCFKRVRLHIVLKGLRCLPICISQHCGLQPKPFSNLSGDPCPKVDGTSGSLANTQAHHVLDSKLGLRGENVRPENIRAASQRSHLSRGGRLQVRRYVVHHAGSRKVGEEHNTLESAHGRVRAARRAASD</sequence>
<organism evidence="2 3">
    <name type="scientific">Pararge aegeria aegeria</name>
    <dbReference type="NCBI Taxonomy" id="348720"/>
    <lineage>
        <taxon>Eukaryota</taxon>
        <taxon>Metazoa</taxon>
        <taxon>Ecdysozoa</taxon>
        <taxon>Arthropoda</taxon>
        <taxon>Hexapoda</taxon>
        <taxon>Insecta</taxon>
        <taxon>Pterygota</taxon>
        <taxon>Neoptera</taxon>
        <taxon>Endopterygota</taxon>
        <taxon>Lepidoptera</taxon>
        <taxon>Glossata</taxon>
        <taxon>Ditrysia</taxon>
        <taxon>Papilionoidea</taxon>
        <taxon>Nymphalidae</taxon>
        <taxon>Satyrinae</taxon>
        <taxon>Satyrini</taxon>
        <taxon>Parargina</taxon>
        <taxon>Pararge</taxon>
    </lineage>
</organism>
<accession>A0A8S4SCM9</accession>
<evidence type="ECO:0000313" key="3">
    <source>
        <dbReference type="Proteomes" id="UP000838756"/>
    </source>
</evidence>
<keyword evidence="3" id="KW-1185">Reference proteome</keyword>